<dbReference type="Pfam" id="PF11799">
    <property type="entry name" value="IMS_C"/>
    <property type="match status" value="1"/>
</dbReference>
<comment type="caution">
    <text evidence="10">The sequence shown here is derived from an EMBL/GenBank/DDBJ whole genome shotgun (WGS) entry which is preliminary data.</text>
</comment>
<evidence type="ECO:0000256" key="4">
    <source>
        <dbReference type="ARBA" id="ARBA00012417"/>
    </source>
</evidence>
<comment type="catalytic activity">
    <reaction evidence="7">
        <text>DNA(n) + a 2'-deoxyribonucleoside 5'-triphosphate = DNA(n+1) + diphosphate</text>
        <dbReference type="Rhea" id="RHEA:22508"/>
        <dbReference type="Rhea" id="RHEA-COMP:17339"/>
        <dbReference type="Rhea" id="RHEA-COMP:17340"/>
        <dbReference type="ChEBI" id="CHEBI:33019"/>
        <dbReference type="ChEBI" id="CHEBI:61560"/>
        <dbReference type="ChEBI" id="CHEBI:173112"/>
        <dbReference type="EC" id="2.7.7.7"/>
    </reaction>
</comment>
<dbReference type="PANTHER" id="PTHR35369">
    <property type="entry name" value="BLR3025 PROTEIN-RELATED"/>
    <property type="match status" value="1"/>
</dbReference>
<comment type="subunit">
    <text evidence="3">Monomer.</text>
</comment>
<dbReference type="Gene3D" id="3.40.1170.60">
    <property type="match status" value="1"/>
</dbReference>
<dbReference type="InterPro" id="IPR017961">
    <property type="entry name" value="DNA_pol_Y-fam_little_finger"/>
</dbReference>
<dbReference type="Gene3D" id="3.30.70.270">
    <property type="match status" value="1"/>
</dbReference>
<gene>
    <name evidence="10" type="ORF">V5F30_09285</name>
</gene>
<evidence type="ECO:0000313" key="10">
    <source>
        <dbReference type="EMBL" id="MFG1252393.1"/>
    </source>
</evidence>
<evidence type="ECO:0000256" key="7">
    <source>
        <dbReference type="ARBA" id="ARBA00049244"/>
    </source>
</evidence>
<evidence type="ECO:0000256" key="2">
    <source>
        <dbReference type="ARBA" id="ARBA00010945"/>
    </source>
</evidence>
<dbReference type="EMBL" id="JBAFUR010000002">
    <property type="protein sequence ID" value="MFG1252393.1"/>
    <property type="molecule type" value="Genomic_DNA"/>
</dbReference>
<dbReference type="CDD" id="cd03468">
    <property type="entry name" value="PolY_like"/>
    <property type="match status" value="1"/>
</dbReference>
<comment type="similarity">
    <text evidence="2">Belongs to the DNA polymerase type-Y family.</text>
</comment>
<comment type="function">
    <text evidence="6">Poorly processive, error-prone DNA polymerase involved in untargeted mutagenesis. Copies undamaged DNA at stalled replication forks, which arise in vivo from mismatched or misaligned primer ends. These misaligned primers can be extended by PolIV. Exhibits no 3'-5' exonuclease (proofreading) activity. May be involved in translesional synthesis, in conjunction with the beta clamp from PolIII.</text>
</comment>
<name>A0ABW6ZF11_9HYPH</name>
<evidence type="ECO:0000313" key="11">
    <source>
        <dbReference type="Proteomes" id="UP001604043"/>
    </source>
</evidence>
<evidence type="ECO:0000256" key="3">
    <source>
        <dbReference type="ARBA" id="ARBA00011245"/>
    </source>
</evidence>
<dbReference type="Proteomes" id="UP001604043">
    <property type="component" value="Unassembled WGS sequence"/>
</dbReference>
<proteinExistence type="inferred from homology"/>
<evidence type="ECO:0000259" key="8">
    <source>
        <dbReference type="Pfam" id="PF00817"/>
    </source>
</evidence>
<dbReference type="InterPro" id="IPR043502">
    <property type="entry name" value="DNA/RNA_pol_sf"/>
</dbReference>
<keyword evidence="5" id="KW-0227">DNA damage</keyword>
<dbReference type="SUPFAM" id="SSF56672">
    <property type="entry name" value="DNA/RNA polymerases"/>
    <property type="match status" value="1"/>
</dbReference>
<feature type="domain" description="DNA polymerase Y-family little finger" evidence="9">
    <location>
        <begin position="253"/>
        <end position="351"/>
    </location>
</feature>
<dbReference type="InterPro" id="IPR001126">
    <property type="entry name" value="UmuC"/>
</dbReference>
<dbReference type="Pfam" id="PF00817">
    <property type="entry name" value="IMS"/>
    <property type="match status" value="1"/>
</dbReference>
<evidence type="ECO:0000259" key="9">
    <source>
        <dbReference type="Pfam" id="PF11799"/>
    </source>
</evidence>
<dbReference type="EC" id="2.7.7.7" evidence="4"/>
<evidence type="ECO:0000256" key="1">
    <source>
        <dbReference type="ARBA" id="ARBA00001946"/>
    </source>
</evidence>
<dbReference type="PANTHER" id="PTHR35369:SF2">
    <property type="entry name" value="BLR3025 PROTEIN"/>
    <property type="match status" value="1"/>
</dbReference>
<dbReference type="RefSeq" id="WP_394008196.1">
    <property type="nucleotide sequence ID" value="NZ_JBAFUR010000002.1"/>
</dbReference>
<dbReference type="InterPro" id="IPR043128">
    <property type="entry name" value="Rev_trsase/Diguanyl_cyclase"/>
</dbReference>
<comment type="cofactor">
    <cofactor evidence="1">
        <name>Mg(2+)</name>
        <dbReference type="ChEBI" id="CHEBI:18420"/>
    </cofactor>
</comment>
<feature type="domain" description="UmuC" evidence="8">
    <location>
        <begin position="42"/>
        <end position="162"/>
    </location>
</feature>
<organism evidence="10 11">
    <name type="scientific">Xanthobacter aminoxidans</name>
    <dbReference type="NCBI Taxonomy" id="186280"/>
    <lineage>
        <taxon>Bacteria</taxon>
        <taxon>Pseudomonadati</taxon>
        <taxon>Pseudomonadota</taxon>
        <taxon>Alphaproteobacteria</taxon>
        <taxon>Hyphomicrobiales</taxon>
        <taxon>Xanthobacteraceae</taxon>
        <taxon>Xanthobacter</taxon>
    </lineage>
</organism>
<protein>
    <recommendedName>
        <fullName evidence="4">DNA-directed DNA polymerase</fullName>
        <ecNumber evidence="4">2.7.7.7</ecNumber>
    </recommendedName>
</protein>
<evidence type="ECO:0000256" key="6">
    <source>
        <dbReference type="ARBA" id="ARBA00025589"/>
    </source>
</evidence>
<accession>A0ABW6ZF11</accession>
<reference evidence="10 11" key="1">
    <citation type="submission" date="2024-02" db="EMBL/GenBank/DDBJ databases">
        <title>Expansion and revision of Xanthobacter and proposal of Roseixanthobacter gen. nov.</title>
        <authorList>
            <person name="Soltysiak M.P.M."/>
            <person name="Jalihal A."/>
            <person name="Ory A."/>
            <person name="Chrisophersen C."/>
            <person name="Lee A.D."/>
            <person name="Boulton J."/>
            <person name="Springer M."/>
        </authorList>
    </citation>
    <scope>NUCLEOTIDE SEQUENCE [LARGE SCALE GENOMIC DNA]</scope>
    <source>
        <strain evidence="10 11">CB5</strain>
    </source>
</reference>
<sequence length="535" mass="57128">MPDASSRRLAALFLPRLPTDRLHRSRRGRRMSSAGAAPADPPLVTVEVKANARRLAAVDAAAARLGLHPGLTLADAQARVPKIEAVEADAAADATLLAAIASWCERWTPFVAVSGPDGIVLDITGCAHLFGGEADLLSAMTERLAATGLTACGAVAGTARAALALAHWRPGRVVLAGGEREAVAPLPVEALGLDAEAARSLSYLGLVRIGDIAGKPRAALAARFGSALVERLDELCGAASPPISPLNPLPVYVAERRFAEPMGDEATARAVLADLARDLTGVLERHGEGGRRFEAAFFRSDGAVRRVAAGTAAPLRDGARLAALFRERLEALADPLDPGFGYDVIRLSVTAAEPLAATQSGFDAEPDGAGLDQLVDILSARLGPRRVTCLAALDSHIPERAAVRVPAQKTWRSRETRAQTSLAHDWAEPAAADAPLTRPPALFPAPEPVETLAEVPDGPPLRFRWRRVLHEVARAEGPERIAPEWWTALDGNRPGLTRDYFRVEDTEGRRFWLYREGTYGRETSAPRWFLHGLFP</sequence>
<dbReference type="InterPro" id="IPR050356">
    <property type="entry name" value="SulA_CellDiv_inhibitor"/>
</dbReference>
<evidence type="ECO:0000256" key="5">
    <source>
        <dbReference type="ARBA" id="ARBA00022763"/>
    </source>
</evidence>
<keyword evidence="11" id="KW-1185">Reference proteome</keyword>